<comment type="cofactor">
    <cofactor evidence="1">
        <name>pantetheine 4'-phosphate</name>
        <dbReference type="ChEBI" id="CHEBI:47942"/>
    </cofactor>
</comment>
<dbReference type="Gene3D" id="3.40.50.980">
    <property type="match status" value="2"/>
</dbReference>
<dbReference type="PANTHER" id="PTHR45527:SF1">
    <property type="entry name" value="FATTY ACID SYNTHASE"/>
    <property type="match status" value="1"/>
</dbReference>
<evidence type="ECO:0000256" key="2">
    <source>
        <dbReference type="ARBA" id="ARBA00022450"/>
    </source>
</evidence>
<dbReference type="InterPro" id="IPR036736">
    <property type="entry name" value="ACP-like_sf"/>
</dbReference>
<evidence type="ECO:0000256" key="3">
    <source>
        <dbReference type="ARBA" id="ARBA00022553"/>
    </source>
</evidence>
<feature type="domain" description="Carrier" evidence="5">
    <location>
        <begin position="658"/>
        <end position="733"/>
    </location>
</feature>
<dbReference type="Proteomes" id="UP000029737">
    <property type="component" value="Unassembled WGS sequence"/>
</dbReference>
<evidence type="ECO:0000256" key="1">
    <source>
        <dbReference type="ARBA" id="ARBA00001957"/>
    </source>
</evidence>
<keyword evidence="7" id="KW-1185">Reference proteome</keyword>
<evidence type="ECO:0000259" key="5">
    <source>
        <dbReference type="PROSITE" id="PS50075"/>
    </source>
</evidence>
<dbReference type="CDD" id="cd05930">
    <property type="entry name" value="A_NRPS"/>
    <property type="match status" value="1"/>
</dbReference>
<dbReference type="PROSITE" id="PS50075">
    <property type="entry name" value="CARRIER"/>
    <property type="match status" value="1"/>
</dbReference>
<evidence type="ECO:0000313" key="6">
    <source>
        <dbReference type="EMBL" id="KGI79296.1"/>
    </source>
</evidence>
<dbReference type="PROSITE" id="PS00012">
    <property type="entry name" value="PHOSPHOPANTETHEINE"/>
    <property type="match status" value="1"/>
</dbReference>
<dbReference type="InterPro" id="IPR010071">
    <property type="entry name" value="AA_adenyl_dom"/>
</dbReference>
<dbReference type="Pfam" id="PF00550">
    <property type="entry name" value="PP-binding"/>
    <property type="match status" value="1"/>
</dbReference>
<dbReference type="Gene3D" id="1.10.1200.10">
    <property type="entry name" value="ACP-like"/>
    <property type="match status" value="1"/>
</dbReference>
<feature type="non-terminal residue" evidence="6">
    <location>
        <position position="990"/>
    </location>
</feature>
<dbReference type="InterPro" id="IPR045851">
    <property type="entry name" value="AMP-bd_C_sf"/>
</dbReference>
<dbReference type="Gene3D" id="3.30.300.30">
    <property type="match status" value="1"/>
</dbReference>
<dbReference type="PROSITE" id="PS00455">
    <property type="entry name" value="AMP_BINDING"/>
    <property type="match status" value="1"/>
</dbReference>
<organism evidence="6 7">
    <name type="scientific">Actinopolyspora erythraea</name>
    <dbReference type="NCBI Taxonomy" id="414996"/>
    <lineage>
        <taxon>Bacteria</taxon>
        <taxon>Bacillati</taxon>
        <taxon>Actinomycetota</taxon>
        <taxon>Actinomycetes</taxon>
        <taxon>Actinopolysporales</taxon>
        <taxon>Actinopolysporaceae</taxon>
        <taxon>Actinopolyspora</taxon>
    </lineage>
</organism>
<dbReference type="Gene3D" id="3.30.559.30">
    <property type="entry name" value="Nonribosomal peptide synthetase, condensation domain"/>
    <property type="match status" value="2"/>
</dbReference>
<keyword evidence="2" id="KW-0596">Phosphopantetheine</keyword>
<dbReference type="SUPFAM" id="SSF56801">
    <property type="entry name" value="Acetyl-CoA synthetase-like"/>
    <property type="match status" value="1"/>
</dbReference>
<dbReference type="InterPro" id="IPR001242">
    <property type="entry name" value="Condensation_dom"/>
</dbReference>
<dbReference type="SMART" id="SM00823">
    <property type="entry name" value="PKS_PP"/>
    <property type="match status" value="1"/>
</dbReference>
<comment type="caution">
    <text evidence="6">The sequence shown here is derived from an EMBL/GenBank/DDBJ whole genome shotgun (WGS) entry which is preliminary data.</text>
</comment>
<dbReference type="InterPro" id="IPR020806">
    <property type="entry name" value="PKS_PP-bd"/>
</dbReference>
<dbReference type="Gene3D" id="3.30.559.10">
    <property type="entry name" value="Chloramphenicol acetyltransferase-like domain"/>
    <property type="match status" value="1"/>
</dbReference>
<protein>
    <recommendedName>
        <fullName evidence="5">Carrier domain-containing protein</fullName>
    </recommendedName>
</protein>
<dbReference type="InterPro" id="IPR020845">
    <property type="entry name" value="AMP-binding_CS"/>
</dbReference>
<dbReference type="SUPFAM" id="SSF47336">
    <property type="entry name" value="ACP-like"/>
    <property type="match status" value="1"/>
</dbReference>
<gene>
    <name evidence="6" type="ORF">IL38_24400</name>
</gene>
<feature type="region of interest" description="Disordered" evidence="4">
    <location>
        <begin position="636"/>
        <end position="660"/>
    </location>
</feature>
<keyword evidence="3" id="KW-0597">Phosphoprotein</keyword>
<dbReference type="InterPro" id="IPR000873">
    <property type="entry name" value="AMP-dep_synth/lig_dom"/>
</dbReference>
<reference evidence="6 7" key="1">
    <citation type="journal article" date="2014" name="PLoS ONE">
        <title>Identification and Characterization of a New Erythromycin Biosynthetic Gene Cluster in Actinopolyspora erythraea YIM90600, a Novel Erythronolide-Producing Halophilic Actinomycete Isolated from Salt Field.</title>
        <authorList>
            <person name="Chen D."/>
            <person name="Feng J."/>
            <person name="Huang L."/>
            <person name="Zhang Q."/>
            <person name="Wu J."/>
            <person name="Zhu X."/>
            <person name="Duan Y."/>
            <person name="Xu Z."/>
        </authorList>
    </citation>
    <scope>NUCLEOTIDE SEQUENCE [LARGE SCALE GENOMIC DNA]</scope>
    <source>
        <strain evidence="6 7">YIM90600</strain>
    </source>
</reference>
<dbReference type="EMBL" id="JPMV01000061">
    <property type="protein sequence ID" value="KGI79296.1"/>
    <property type="molecule type" value="Genomic_DNA"/>
</dbReference>
<name>A0ABR4WY25_9ACTN</name>
<proteinExistence type="predicted"/>
<dbReference type="Gene3D" id="2.30.38.10">
    <property type="entry name" value="Luciferase, Domain 3"/>
    <property type="match status" value="1"/>
</dbReference>
<dbReference type="PANTHER" id="PTHR45527">
    <property type="entry name" value="NONRIBOSOMAL PEPTIDE SYNTHETASE"/>
    <property type="match status" value="1"/>
</dbReference>
<dbReference type="Pfam" id="PF00501">
    <property type="entry name" value="AMP-binding"/>
    <property type="match status" value="1"/>
</dbReference>
<evidence type="ECO:0000256" key="4">
    <source>
        <dbReference type="SAM" id="MobiDB-lite"/>
    </source>
</evidence>
<sequence>MPFERLVEEINPPRALGRNPLFQVMLVLQNNADPELDLPGLRSRPEPVGAYASQFDLSLDLTERHDDAPAGVSARLDYSAELFDPSTARSFVERFRRFVEAVVADPDRPIGEVDLLGADERHRLLVERNRSERATDTFDLVARVREHAVRSPAAVALADDDSELDYRTLVRRASALSRRLLEAGAGRGSLVALCAERRVSVPVAVLGVLGAGAAFLPVDPNAPRARNERILARSGARVVLADEHHHELATRLADVASAEVLPLDESQDGPEELLEPRGGPDDLAYVLYTSGSTGAPKGALVHRRGMVNHLFAKVEDLAVTESDSLVQNAPLTFDISVWQMLAPLLVGGRTRVVGDGTARDPERLFRVVAEERITVLEVVPSLLRAALDTWDTVASTSGSESREAGGSVPSDLRWLMVTGEALPPDLCTRWFEYEPAVPLVNAYGPTECSDDVTHAVITPESRTDDVRIPIGRVVRNTRLYVLDEALRPVPDGIPGELCVGGAGVGHGYLGDPVKTALAFVPDPLSGEAGARLYRTGDRVRYRADGQLEFLGRDDQQVKIRGQRIELGEVEAALRAAEEVRDAVVTVHRDSAGQARLAGYVTGTSDTTAVRAALAGNLTEAMTPAVLVPLETLPLSPNGKVDRNRLPEPEFPTSASGREPATPQEEMLCQLFAEVLGAERVDVDDDFFALGGHSLLATRLVNRIRSVTGVEVSMRALFETPTVTGVAEHLGNPSHVRSALRRFERPERVPLSFAQRRLWFLNRFSETAGAYNVPLALRLTGELDVAALRAAIGDVVDRHESLRTVFPQHGEEPHQVVLADARPETPLETLDNAELTGRLDELVRTEFDLTTETPLRSRLFRTGEREHVLLLLMHHIASDGGSAAPLARDLSTAYRARGAGQEPSPAPLEVQYADFTLWQREVLGDEQDPDSPLSRQLRFWEHALSGIPEELDLPTDRARPAVPSHRGARVPIEISAGVHGGLLGLAAGERA</sequence>
<dbReference type="InterPro" id="IPR009081">
    <property type="entry name" value="PP-bd_ACP"/>
</dbReference>
<dbReference type="NCBIfam" id="TIGR01733">
    <property type="entry name" value="AA-adenyl-dom"/>
    <property type="match status" value="1"/>
</dbReference>
<dbReference type="SUPFAM" id="SSF52777">
    <property type="entry name" value="CoA-dependent acyltransferases"/>
    <property type="match status" value="3"/>
</dbReference>
<dbReference type="InterPro" id="IPR006162">
    <property type="entry name" value="Ppantetheine_attach_site"/>
</dbReference>
<dbReference type="Pfam" id="PF00668">
    <property type="entry name" value="Condensation"/>
    <property type="match status" value="2"/>
</dbReference>
<accession>A0ABR4WY25</accession>
<evidence type="ECO:0000313" key="7">
    <source>
        <dbReference type="Proteomes" id="UP000029737"/>
    </source>
</evidence>
<dbReference type="InterPro" id="IPR023213">
    <property type="entry name" value="CAT-like_dom_sf"/>
</dbReference>